<protein>
    <submittedName>
        <fullName evidence="2">Uncharacterized protein</fullName>
    </submittedName>
</protein>
<dbReference type="Proteomes" id="UP000178851">
    <property type="component" value="Unassembled WGS sequence"/>
</dbReference>
<reference evidence="2 3" key="1">
    <citation type="journal article" date="2016" name="Nat. Commun.">
        <title>Thousands of microbial genomes shed light on interconnected biogeochemical processes in an aquifer system.</title>
        <authorList>
            <person name="Anantharaman K."/>
            <person name="Brown C.T."/>
            <person name="Hug L.A."/>
            <person name="Sharon I."/>
            <person name="Castelle C.J."/>
            <person name="Probst A.J."/>
            <person name="Thomas B.C."/>
            <person name="Singh A."/>
            <person name="Wilkins M.J."/>
            <person name="Karaoz U."/>
            <person name="Brodie E.L."/>
            <person name="Williams K.H."/>
            <person name="Hubbard S.S."/>
            <person name="Banfield J.F."/>
        </authorList>
    </citation>
    <scope>NUCLEOTIDE SEQUENCE [LARGE SCALE GENOMIC DNA]</scope>
</reference>
<evidence type="ECO:0000256" key="1">
    <source>
        <dbReference type="SAM" id="MobiDB-lite"/>
    </source>
</evidence>
<feature type="compositionally biased region" description="Polar residues" evidence="1">
    <location>
        <begin position="50"/>
        <end position="62"/>
    </location>
</feature>
<feature type="region of interest" description="Disordered" evidence="1">
    <location>
        <begin position="47"/>
        <end position="74"/>
    </location>
</feature>
<dbReference type="EMBL" id="MGGI01000021">
    <property type="protein sequence ID" value="OGM25666.1"/>
    <property type="molecule type" value="Genomic_DNA"/>
</dbReference>
<organism evidence="2 3">
    <name type="scientific">Candidatus Woesebacteria bacterium RIFCSPHIGHO2_01_FULL_39_28</name>
    <dbReference type="NCBI Taxonomy" id="1802496"/>
    <lineage>
        <taxon>Bacteria</taxon>
        <taxon>Candidatus Woeseibacteriota</taxon>
    </lineage>
</organism>
<evidence type="ECO:0000313" key="2">
    <source>
        <dbReference type="EMBL" id="OGM25666.1"/>
    </source>
</evidence>
<name>A0A1F7YEB7_9BACT</name>
<proteinExistence type="predicted"/>
<gene>
    <name evidence="2" type="ORF">A2627_04470</name>
</gene>
<dbReference type="AlphaFoldDB" id="A0A1F7YEB7"/>
<feature type="compositionally biased region" description="Basic and acidic residues" evidence="1">
    <location>
        <begin position="64"/>
        <end position="74"/>
    </location>
</feature>
<sequence>MNELLNTNSQNSQFSLRQIELGKIHKGNEKGKISALKIGNHKEVYEERNGNSTNQAGLNTQLIRPKENTPRTKGEEINRLAKTWCELLLNQIQEHNQPRAIDPNTEENKYRGFLINH</sequence>
<accession>A0A1F7YEB7</accession>
<comment type="caution">
    <text evidence="2">The sequence shown here is derived from an EMBL/GenBank/DDBJ whole genome shotgun (WGS) entry which is preliminary data.</text>
</comment>
<evidence type="ECO:0000313" key="3">
    <source>
        <dbReference type="Proteomes" id="UP000178851"/>
    </source>
</evidence>